<protein>
    <submittedName>
        <fullName evidence="2">Uncharacterized protein</fullName>
    </submittedName>
</protein>
<sequence length="261" mass="27435">MHRIPPRRQGARSGADSAGGVPRINPASAGSTPPTTSTPATSTDHPRVGWEHRPKNAHDPNQCGSPPRRRGAHIHFDSAVIAYRITPPRVGGEHLSHAGNSVYVRGSPPCRWREAEDRPREGLRLRITPASAGRPSAGCPRGPGRSATPRSRGPLGQGGTGVHGDRTPALTGSTPGSHRPGARSADHPRVGGEHADGMYMVESAGGSPPCRRGTLRKARRLRRPGRVTPPASAGNTPYTWPASPGCPEHPRVGGENLTCSP</sequence>
<dbReference type="AntiFam" id="ANF00057">
    <property type="entry name" value="Translation of E. coli type CRISPR repeat"/>
</dbReference>
<evidence type="ECO:0000256" key="1">
    <source>
        <dbReference type="SAM" id="MobiDB-lite"/>
    </source>
</evidence>
<evidence type="ECO:0000313" key="3">
    <source>
        <dbReference type="Proteomes" id="UP000184388"/>
    </source>
</evidence>
<reference evidence="3" key="1">
    <citation type="submission" date="2016-11" db="EMBL/GenBank/DDBJ databases">
        <authorList>
            <person name="Jaros S."/>
            <person name="Januszkiewicz K."/>
            <person name="Wedrychowicz H."/>
        </authorList>
    </citation>
    <scope>NUCLEOTIDE SEQUENCE [LARGE SCALE GENOMIC DNA]</scope>
    <source>
        <strain evidence="3">CGMCC 4.3555</strain>
    </source>
</reference>
<feature type="compositionally biased region" description="Basic and acidic residues" evidence="1">
    <location>
        <begin position="184"/>
        <end position="196"/>
    </location>
</feature>
<feature type="compositionally biased region" description="Low complexity" evidence="1">
    <location>
        <begin position="26"/>
        <end position="43"/>
    </location>
</feature>
<feature type="compositionally biased region" description="Basic and acidic residues" evidence="1">
    <location>
        <begin position="44"/>
        <end position="58"/>
    </location>
</feature>
<dbReference type="Proteomes" id="UP000184388">
    <property type="component" value="Unassembled WGS sequence"/>
</dbReference>
<feature type="region of interest" description="Disordered" evidence="1">
    <location>
        <begin position="113"/>
        <end position="261"/>
    </location>
</feature>
<gene>
    <name evidence="2" type="ORF">SAMN05216268_11934</name>
</gene>
<accession>A0A9X8N5I7</accession>
<dbReference type="AlphaFoldDB" id="A0A9X8N5I7"/>
<proteinExistence type="predicted"/>
<feature type="compositionally biased region" description="Basic and acidic residues" evidence="1">
    <location>
        <begin position="113"/>
        <end position="124"/>
    </location>
</feature>
<dbReference type="EMBL" id="FRBK01000019">
    <property type="protein sequence ID" value="SHN07689.1"/>
    <property type="molecule type" value="Genomic_DNA"/>
</dbReference>
<feature type="compositionally biased region" description="Basic residues" evidence="1">
    <location>
        <begin position="213"/>
        <end position="225"/>
    </location>
</feature>
<feature type="compositionally biased region" description="Basic residues" evidence="1">
    <location>
        <begin position="1"/>
        <end position="10"/>
    </location>
</feature>
<feature type="region of interest" description="Disordered" evidence="1">
    <location>
        <begin position="1"/>
        <end position="71"/>
    </location>
</feature>
<dbReference type="AntiFam" id="ANF00006">
    <property type="entry name" value="Translation of CRISPR region"/>
</dbReference>
<organism evidence="2 3">
    <name type="scientific">Streptomyces yunnanensis</name>
    <dbReference type="NCBI Taxonomy" id="156453"/>
    <lineage>
        <taxon>Bacteria</taxon>
        <taxon>Bacillati</taxon>
        <taxon>Actinomycetota</taxon>
        <taxon>Actinomycetes</taxon>
        <taxon>Kitasatosporales</taxon>
        <taxon>Streptomycetaceae</taxon>
        <taxon>Streptomyces</taxon>
    </lineage>
</organism>
<evidence type="ECO:0000313" key="2">
    <source>
        <dbReference type="EMBL" id="SHN07689.1"/>
    </source>
</evidence>
<name>A0A9X8N5I7_9ACTN</name>
<comment type="caution">
    <text evidence="2">The sequence shown here is derived from an EMBL/GenBank/DDBJ whole genome shotgun (WGS) entry which is preliminary data.</text>
</comment>